<dbReference type="EMBL" id="BDFE01000004">
    <property type="protein sequence ID" value="GAU07597.1"/>
    <property type="molecule type" value="Genomic_DNA"/>
</dbReference>
<dbReference type="GO" id="GO:0016787">
    <property type="term" value="F:hydrolase activity"/>
    <property type="evidence" value="ECO:0007669"/>
    <property type="project" value="UniProtKB-UniRule"/>
</dbReference>
<evidence type="ECO:0000259" key="3">
    <source>
        <dbReference type="Pfam" id="PF12850"/>
    </source>
</evidence>
<evidence type="ECO:0000313" key="4">
    <source>
        <dbReference type="EMBL" id="GAU07597.1"/>
    </source>
</evidence>
<reference evidence="5" key="1">
    <citation type="submission" date="2016-06" db="EMBL/GenBank/DDBJ databases">
        <title>Draft genome sequence of Desulfoplanes formicivorans strain Pf12B.</title>
        <authorList>
            <person name="Watanabe M."/>
            <person name="Kojima H."/>
            <person name="Fukui M."/>
        </authorList>
    </citation>
    <scope>NUCLEOTIDE SEQUENCE [LARGE SCALE GENOMIC DNA]</scope>
    <source>
        <strain evidence="5">Pf12B</strain>
    </source>
</reference>
<name>A0A194ABR6_9BACT</name>
<dbReference type="SUPFAM" id="SSF56300">
    <property type="entry name" value="Metallo-dependent phosphatases"/>
    <property type="match status" value="1"/>
</dbReference>
<dbReference type="Proteomes" id="UP000095200">
    <property type="component" value="Unassembled WGS sequence"/>
</dbReference>
<comment type="cofactor">
    <cofactor evidence="2">
        <name>a divalent metal cation</name>
        <dbReference type="ChEBI" id="CHEBI:60240"/>
    </cofactor>
</comment>
<dbReference type="GO" id="GO:0046872">
    <property type="term" value="F:metal ion binding"/>
    <property type="evidence" value="ECO:0007669"/>
    <property type="project" value="UniProtKB-KW"/>
</dbReference>
<keyword evidence="2" id="KW-0479">Metal-binding</keyword>
<dbReference type="InterPro" id="IPR029052">
    <property type="entry name" value="Metallo-depent_PP-like"/>
</dbReference>
<comment type="caution">
    <text evidence="4">The sequence shown here is derived from an EMBL/GenBank/DDBJ whole genome shotgun (WGS) entry which is preliminary data.</text>
</comment>
<evidence type="ECO:0000313" key="5">
    <source>
        <dbReference type="Proteomes" id="UP000095200"/>
    </source>
</evidence>
<dbReference type="PANTHER" id="PTHR43165">
    <property type="entry name" value="METALLOPHOSPHOESTERASE"/>
    <property type="match status" value="1"/>
</dbReference>
<dbReference type="NCBIfam" id="TIGR00040">
    <property type="entry name" value="yfcE"/>
    <property type="match status" value="1"/>
</dbReference>
<organism evidence="4 5">
    <name type="scientific">Desulfoplanes formicivorans</name>
    <dbReference type="NCBI Taxonomy" id="1592317"/>
    <lineage>
        <taxon>Bacteria</taxon>
        <taxon>Pseudomonadati</taxon>
        <taxon>Thermodesulfobacteriota</taxon>
        <taxon>Desulfovibrionia</taxon>
        <taxon>Desulfovibrionales</taxon>
        <taxon>Desulfoplanaceae</taxon>
        <taxon>Desulfoplanes</taxon>
    </lineage>
</organism>
<dbReference type="OrthoDB" id="9785951at2"/>
<sequence>MRVAVVSDTHLHSPDSRLEALYRRHMAGADVLIHLGDMVGEEMVDFFHQHPRFYSVRGNCDGGLWAMDVPATRTLTLEGCRMGAAHGWGPRELVWKTVADWFGPGYDLILYGHTHKRDERSIPDGPLVLNPGSLLAPRDGLPGMAMLEMVPDALPRITWIDISA</sequence>
<dbReference type="RefSeq" id="WP_069857088.1">
    <property type="nucleotide sequence ID" value="NZ_BDFE01000004.1"/>
</dbReference>
<dbReference type="Gene3D" id="3.60.21.10">
    <property type="match status" value="1"/>
</dbReference>
<evidence type="ECO:0000256" key="1">
    <source>
        <dbReference type="ARBA" id="ARBA00008950"/>
    </source>
</evidence>
<keyword evidence="5" id="KW-1185">Reference proteome</keyword>
<proteinExistence type="inferred from homology"/>
<gene>
    <name evidence="4" type="ORF">DPF_0287</name>
</gene>
<dbReference type="Pfam" id="PF12850">
    <property type="entry name" value="Metallophos_2"/>
    <property type="match status" value="1"/>
</dbReference>
<dbReference type="InterPro" id="IPR000979">
    <property type="entry name" value="Phosphodiesterase_MJ0936/Vps29"/>
</dbReference>
<dbReference type="EC" id="3.1.4.-" evidence="2"/>
<comment type="similarity">
    <text evidence="1 2">Belongs to the metallophosphoesterase superfamily. YfcE family.</text>
</comment>
<feature type="domain" description="Calcineurin-like phosphoesterase" evidence="3">
    <location>
        <begin position="1"/>
        <end position="149"/>
    </location>
</feature>
<protein>
    <recommendedName>
        <fullName evidence="2">Phosphoesterase</fullName>
        <ecNumber evidence="2">3.1.4.-</ecNumber>
    </recommendedName>
</protein>
<dbReference type="AlphaFoldDB" id="A0A194ABR6"/>
<dbReference type="InterPro" id="IPR024654">
    <property type="entry name" value="Calcineurin-like_PHP_lpxH"/>
</dbReference>
<dbReference type="PANTHER" id="PTHR43165:SF1">
    <property type="entry name" value="PHOSPHODIESTERASE MJ0936"/>
    <property type="match status" value="1"/>
</dbReference>
<dbReference type="InterPro" id="IPR053193">
    <property type="entry name" value="MetalloPDE_YfcE-like"/>
</dbReference>
<evidence type="ECO:0000256" key="2">
    <source>
        <dbReference type="RuleBase" id="RU362039"/>
    </source>
</evidence>
<accession>A0A194ABR6</accession>